<feature type="domain" description="HAT C-terminal dimerisation" evidence="1">
    <location>
        <begin position="364"/>
        <end position="419"/>
    </location>
</feature>
<accession>A0AAV0WND8</accession>
<dbReference type="EMBL" id="CARXXK010000002">
    <property type="protein sequence ID" value="CAI6357544.1"/>
    <property type="molecule type" value="Genomic_DNA"/>
</dbReference>
<sequence length="453" mass="52303">MFYSVQSELVERFFGFYDVSEDHTSEGLFNLITSLFQEFSIEKKLVGKCYDGASVMAGHLNGLQSRIKEIAPNALFTHCFAHKLNLVLQHGCNSNKICRIFFANLTGISAFFHNSTSRTNVVDSIIGKRIPQFVQTRWASRSKILHLLVNEWINFKAVFEAIINDAKSSANSICGSVGHLKNLKSFEFAFLAHIFSGIFLITDNLFNTLQNKSFDIEYCLRKISIVCDLIKNRRNETEFLKIFNNAVTLTKLPKPSRNNANMESSYRILFYEIIDSILMQLNVRFNDTDRLIFLQLADVSKFKDYCGIFPTCALNNLIKTYSNIFHNVDKLKVELEVLYNNVNYHNLPHIYDMIKIFEKDGLKEIMPEVYKLFSLILTIPSTSVSVERSFSCLKRIKTYLRNSTSQQRLSSLSTISIEKLLIQQLKENEPFFEDIINIYASKKDRTIELIYKL</sequence>
<evidence type="ECO:0000259" key="1">
    <source>
        <dbReference type="Pfam" id="PF05699"/>
    </source>
</evidence>
<name>A0AAV0WND8_9HEMI</name>
<comment type="caution">
    <text evidence="2">The sequence shown here is derived from an EMBL/GenBank/DDBJ whole genome shotgun (WGS) entry which is preliminary data.</text>
</comment>
<dbReference type="Proteomes" id="UP001160148">
    <property type="component" value="Unassembled WGS sequence"/>
</dbReference>
<dbReference type="GO" id="GO:0046983">
    <property type="term" value="F:protein dimerization activity"/>
    <property type="evidence" value="ECO:0007669"/>
    <property type="project" value="InterPro"/>
</dbReference>
<dbReference type="Pfam" id="PF05699">
    <property type="entry name" value="Dimer_Tnp_hAT"/>
    <property type="match status" value="1"/>
</dbReference>
<protein>
    <recommendedName>
        <fullName evidence="1">HAT C-terminal dimerisation domain-containing protein</fullName>
    </recommendedName>
</protein>
<dbReference type="AlphaFoldDB" id="A0AAV0WND8"/>
<evidence type="ECO:0000313" key="2">
    <source>
        <dbReference type="EMBL" id="CAI6357544.1"/>
    </source>
</evidence>
<dbReference type="PANTHER" id="PTHR45749">
    <property type="match status" value="1"/>
</dbReference>
<dbReference type="InterPro" id="IPR008906">
    <property type="entry name" value="HATC_C_dom"/>
</dbReference>
<dbReference type="PANTHER" id="PTHR45749:SF28">
    <property type="entry name" value="ZINC FINGER MYM-TYPE PROTEIN 1-LIKE-RELATED"/>
    <property type="match status" value="1"/>
</dbReference>
<organism evidence="2 3">
    <name type="scientific">Macrosiphum euphorbiae</name>
    <name type="common">potato aphid</name>
    <dbReference type="NCBI Taxonomy" id="13131"/>
    <lineage>
        <taxon>Eukaryota</taxon>
        <taxon>Metazoa</taxon>
        <taxon>Ecdysozoa</taxon>
        <taxon>Arthropoda</taxon>
        <taxon>Hexapoda</taxon>
        <taxon>Insecta</taxon>
        <taxon>Pterygota</taxon>
        <taxon>Neoptera</taxon>
        <taxon>Paraneoptera</taxon>
        <taxon>Hemiptera</taxon>
        <taxon>Sternorrhyncha</taxon>
        <taxon>Aphidomorpha</taxon>
        <taxon>Aphidoidea</taxon>
        <taxon>Aphididae</taxon>
        <taxon>Macrosiphini</taxon>
        <taxon>Macrosiphum</taxon>
    </lineage>
</organism>
<dbReference type="InterPro" id="IPR012337">
    <property type="entry name" value="RNaseH-like_sf"/>
</dbReference>
<keyword evidence="3" id="KW-1185">Reference proteome</keyword>
<gene>
    <name evidence="2" type="ORF">MEUPH1_LOCUS13158</name>
</gene>
<reference evidence="2 3" key="1">
    <citation type="submission" date="2023-01" db="EMBL/GenBank/DDBJ databases">
        <authorList>
            <person name="Whitehead M."/>
        </authorList>
    </citation>
    <scope>NUCLEOTIDE SEQUENCE [LARGE SCALE GENOMIC DNA]</scope>
</reference>
<dbReference type="SUPFAM" id="SSF53098">
    <property type="entry name" value="Ribonuclease H-like"/>
    <property type="match status" value="1"/>
</dbReference>
<proteinExistence type="predicted"/>
<evidence type="ECO:0000313" key="3">
    <source>
        <dbReference type="Proteomes" id="UP001160148"/>
    </source>
</evidence>